<reference evidence="1" key="1">
    <citation type="submission" date="2023-04" db="EMBL/GenBank/DDBJ databases">
        <title>A chromosome-level genome assembly of the parasitoid wasp Eretmocerus hayati.</title>
        <authorList>
            <person name="Zhong Y."/>
            <person name="Liu S."/>
            <person name="Liu Y."/>
        </authorList>
    </citation>
    <scope>NUCLEOTIDE SEQUENCE</scope>
    <source>
        <strain evidence="1">ZJU_SS_LIU_2023</strain>
    </source>
</reference>
<gene>
    <name evidence="1" type="ORF">QAD02_007146</name>
</gene>
<protein>
    <submittedName>
        <fullName evidence="1">Uncharacterized protein</fullName>
    </submittedName>
</protein>
<comment type="caution">
    <text evidence="1">The sequence shown here is derived from an EMBL/GenBank/DDBJ whole genome shotgun (WGS) entry which is preliminary data.</text>
</comment>
<evidence type="ECO:0000313" key="1">
    <source>
        <dbReference type="EMBL" id="KAJ8665484.1"/>
    </source>
</evidence>
<keyword evidence="2" id="KW-1185">Reference proteome</keyword>
<dbReference type="Proteomes" id="UP001239111">
    <property type="component" value="Chromosome 4"/>
</dbReference>
<evidence type="ECO:0000313" key="2">
    <source>
        <dbReference type="Proteomes" id="UP001239111"/>
    </source>
</evidence>
<sequence>MGLLIFCKRHQRSRQLIDYKDQHSDKQEYIRMNPSERNRTDRDLTRQKEHHPTYLVELYRNLPELQQKEGALLCDINNLEINIYHEHSARTEATQPPPEPKESTGISRDIRRYFFGLRDPTAPRNSHPKNNKDTTNDPNLAENGGISESCHDSCCCWTSTITPPDKL</sequence>
<accession>A0ACC2N2S6</accession>
<proteinExistence type="predicted"/>
<name>A0ACC2N2S6_9HYME</name>
<dbReference type="EMBL" id="CM056744">
    <property type="protein sequence ID" value="KAJ8665484.1"/>
    <property type="molecule type" value="Genomic_DNA"/>
</dbReference>
<organism evidence="1 2">
    <name type="scientific">Eretmocerus hayati</name>
    <dbReference type="NCBI Taxonomy" id="131215"/>
    <lineage>
        <taxon>Eukaryota</taxon>
        <taxon>Metazoa</taxon>
        <taxon>Ecdysozoa</taxon>
        <taxon>Arthropoda</taxon>
        <taxon>Hexapoda</taxon>
        <taxon>Insecta</taxon>
        <taxon>Pterygota</taxon>
        <taxon>Neoptera</taxon>
        <taxon>Endopterygota</taxon>
        <taxon>Hymenoptera</taxon>
        <taxon>Apocrita</taxon>
        <taxon>Proctotrupomorpha</taxon>
        <taxon>Chalcidoidea</taxon>
        <taxon>Aphelinidae</taxon>
        <taxon>Aphelininae</taxon>
        <taxon>Eretmocerus</taxon>
    </lineage>
</organism>